<dbReference type="OrthoDB" id="445007at2759"/>
<dbReference type="InterPro" id="IPR008775">
    <property type="entry name" value="Phytyl_CoA_dOase-like"/>
</dbReference>
<reference evidence="1" key="2">
    <citation type="journal article" date="2023" name="IMA Fungus">
        <title>Comparative genomic study of the Penicillium genus elucidates a diverse pangenome and 15 lateral gene transfer events.</title>
        <authorList>
            <person name="Petersen C."/>
            <person name="Sorensen T."/>
            <person name="Nielsen M.R."/>
            <person name="Sondergaard T.E."/>
            <person name="Sorensen J.L."/>
            <person name="Fitzpatrick D.A."/>
            <person name="Frisvad J.C."/>
            <person name="Nielsen K.L."/>
        </authorList>
    </citation>
    <scope>NUCLEOTIDE SEQUENCE</scope>
    <source>
        <strain evidence="1">IBT 30069</strain>
    </source>
</reference>
<dbReference type="PANTHER" id="PTHR37563">
    <property type="entry name" value="PHYTANOYL-COA DIOXYGENASE FAMILY PROTEIN (AFU_ORTHOLOGUE AFUA_2G03330)"/>
    <property type="match status" value="1"/>
</dbReference>
<organism evidence="1 2">
    <name type="scientific">Penicillium angulare</name>
    <dbReference type="NCBI Taxonomy" id="116970"/>
    <lineage>
        <taxon>Eukaryota</taxon>
        <taxon>Fungi</taxon>
        <taxon>Dikarya</taxon>
        <taxon>Ascomycota</taxon>
        <taxon>Pezizomycotina</taxon>
        <taxon>Eurotiomycetes</taxon>
        <taxon>Eurotiomycetidae</taxon>
        <taxon>Eurotiales</taxon>
        <taxon>Aspergillaceae</taxon>
        <taxon>Penicillium</taxon>
    </lineage>
</organism>
<reference evidence="1" key="1">
    <citation type="submission" date="2022-11" db="EMBL/GenBank/DDBJ databases">
        <authorList>
            <person name="Petersen C."/>
        </authorList>
    </citation>
    <scope>NUCLEOTIDE SEQUENCE</scope>
    <source>
        <strain evidence="1">IBT 30069</strain>
    </source>
</reference>
<evidence type="ECO:0000313" key="1">
    <source>
        <dbReference type="EMBL" id="KAJ5080804.1"/>
    </source>
</evidence>
<accession>A0A9W9JSB7</accession>
<dbReference type="InterPro" id="IPR051961">
    <property type="entry name" value="Fungal_Metabolite_Diox"/>
</dbReference>
<evidence type="ECO:0000313" key="2">
    <source>
        <dbReference type="Proteomes" id="UP001149165"/>
    </source>
</evidence>
<gene>
    <name evidence="1" type="ORF">N7456_013514</name>
</gene>
<name>A0A9W9JSB7_9EURO</name>
<dbReference type="Gene3D" id="2.60.120.620">
    <property type="entry name" value="q2cbj1_9rhob like domain"/>
    <property type="match status" value="1"/>
</dbReference>
<dbReference type="AlphaFoldDB" id="A0A9W9JSB7"/>
<dbReference type="Proteomes" id="UP001149165">
    <property type="component" value="Unassembled WGS sequence"/>
</dbReference>
<sequence length="204" mass="23172">MVQVSVRNKQPEGVEFVPNDAKLEDVLFILKRDGGVIVRGLIPEEDVDKANEEVRSRLEEDQPWDGEFFPRETRRAPSLIARSSTYTKTQLMNPLFQAVCAYFLTTRTWFWWGDKRKESVSKPYAMSCTAIQVGPGGKAQPLHRDSFVNHAILPEIEEWDDERDMNRETAIGMMVAGCKVTKENGGTQFIPGSHLWFASIALSH</sequence>
<keyword evidence="1" id="KW-0223">Dioxygenase</keyword>
<dbReference type="PANTHER" id="PTHR37563:SF2">
    <property type="entry name" value="PHYTANOYL-COA DIOXYGENASE FAMILY PROTEIN (AFU_ORTHOLOGUE AFUA_2G03330)"/>
    <property type="match status" value="1"/>
</dbReference>
<proteinExistence type="predicted"/>
<protein>
    <submittedName>
        <fullName evidence="1">Phytanoyl-CoA dioxygenase</fullName>
    </submittedName>
</protein>
<dbReference type="Pfam" id="PF05721">
    <property type="entry name" value="PhyH"/>
    <property type="match status" value="1"/>
</dbReference>
<comment type="caution">
    <text evidence="1">The sequence shown here is derived from an EMBL/GenBank/DDBJ whole genome shotgun (WGS) entry which is preliminary data.</text>
</comment>
<dbReference type="SUPFAM" id="SSF51197">
    <property type="entry name" value="Clavaminate synthase-like"/>
    <property type="match status" value="1"/>
</dbReference>
<keyword evidence="2" id="KW-1185">Reference proteome</keyword>
<dbReference type="GO" id="GO:0051213">
    <property type="term" value="F:dioxygenase activity"/>
    <property type="evidence" value="ECO:0007669"/>
    <property type="project" value="UniProtKB-KW"/>
</dbReference>
<keyword evidence="1" id="KW-0560">Oxidoreductase</keyword>
<dbReference type="EMBL" id="JAPQKH010000012">
    <property type="protein sequence ID" value="KAJ5080804.1"/>
    <property type="molecule type" value="Genomic_DNA"/>
</dbReference>